<keyword evidence="1" id="KW-0489">Methyltransferase</keyword>
<dbReference type="Gene3D" id="3.90.1420.10">
    <property type="entry name" value="Rubisco LSMT, substrate-binding domain"/>
    <property type="match status" value="1"/>
</dbReference>
<dbReference type="CDD" id="cd19179">
    <property type="entry name" value="SET_RBCMT"/>
    <property type="match status" value="1"/>
</dbReference>
<keyword evidence="2" id="KW-0808">Transferase</keyword>
<feature type="domain" description="SET" evidence="5">
    <location>
        <begin position="129"/>
        <end position="367"/>
    </location>
</feature>
<dbReference type="GO" id="GO:0032259">
    <property type="term" value="P:methylation"/>
    <property type="evidence" value="ECO:0007669"/>
    <property type="project" value="UniProtKB-KW"/>
</dbReference>
<dbReference type="SUPFAM" id="SSF82199">
    <property type="entry name" value="SET domain"/>
    <property type="match status" value="1"/>
</dbReference>
<accession>A0A7S1B6A3</accession>
<proteinExistence type="predicted"/>
<dbReference type="AlphaFoldDB" id="A0A7S1B6A3"/>
<dbReference type="PANTHER" id="PTHR13271:SF123">
    <property type="entry name" value="RIBULOSE-1,5-BISPHOSPHATE CARBOXYLASE_OXYGENASE SMALL SUBUNIT N-METHYLTRANSFERASE I-RELATED"/>
    <property type="match status" value="1"/>
</dbReference>
<dbReference type="InterPro" id="IPR046341">
    <property type="entry name" value="SET_dom_sf"/>
</dbReference>
<evidence type="ECO:0000313" key="6">
    <source>
        <dbReference type="EMBL" id="CAD8876134.1"/>
    </source>
</evidence>
<sequence length="585" mass="66207">MPTSTMFPTSSASASVVFLTSCIFFPLPIVFGFSIPPPSLVSSRSHVSSRLYSDSEWAKELEKAGGFTEDLTRGSFEREMKMKGLFDRSSDPNDPAVRKRSANAALLSWLEEEGEVYLSELSDWATAPHPLAVSTETVDETTNESTGRGLLARRRVNEGDELLTIPMRMCMTIGAARRVFGGEIVPEGMNEYLAIALLMIRENFVLKNTKSEWAAYMGVLPAVKEVNPTFTWTDEDLTFLEGSPVVAATKSMQAKLRREYDTLLGDQNTGLIHRYPNMFPEEHYTFDNWIWAFTMLFSRAIRLRNLKEGEALAMVPYADLINHSPFSGAYVDGRESGSWLFKDGQEEVILYADRGYRKMEQVYISYGPKSNADLLLLYGFALERNPFNSVDVTVSIATTLNDLLLVEKREYLKKVGREQTVDFPCYADRYPTEMLEYLRLMQMTPEDTRGKPLAAFDYTRTISAANEQAVLASIIEAVRNQLSLYPTTEEQDAALIQDKSLFQCFNYNQRMAVRHRRNEKRLLKRTVAALEKQLKNRGLDVNDLERAGGNTAGKVLEGDERRFGIKQRTALEERLEAMGLPIDLK</sequence>
<gene>
    <name evidence="6" type="ORF">CHYS00102_LOCUS3312</name>
</gene>
<evidence type="ECO:0000256" key="4">
    <source>
        <dbReference type="SAM" id="Coils"/>
    </source>
</evidence>
<evidence type="ECO:0000256" key="3">
    <source>
        <dbReference type="ARBA" id="ARBA00022691"/>
    </source>
</evidence>
<organism evidence="6">
    <name type="scientific">Corethron hystrix</name>
    <dbReference type="NCBI Taxonomy" id="216773"/>
    <lineage>
        <taxon>Eukaryota</taxon>
        <taxon>Sar</taxon>
        <taxon>Stramenopiles</taxon>
        <taxon>Ochrophyta</taxon>
        <taxon>Bacillariophyta</taxon>
        <taxon>Coscinodiscophyceae</taxon>
        <taxon>Corethrophycidae</taxon>
        <taxon>Corethrales</taxon>
        <taxon>Corethraceae</taxon>
        <taxon>Corethron</taxon>
    </lineage>
</organism>
<dbReference type="SUPFAM" id="SSF81822">
    <property type="entry name" value="RuBisCo LSMT C-terminal, substrate-binding domain"/>
    <property type="match status" value="1"/>
</dbReference>
<keyword evidence="3" id="KW-0949">S-adenosyl-L-methionine</keyword>
<dbReference type="GO" id="GO:0016279">
    <property type="term" value="F:protein-lysine N-methyltransferase activity"/>
    <property type="evidence" value="ECO:0007669"/>
    <property type="project" value="InterPro"/>
</dbReference>
<dbReference type="PROSITE" id="PS50280">
    <property type="entry name" value="SET"/>
    <property type="match status" value="1"/>
</dbReference>
<dbReference type="InterPro" id="IPR036464">
    <property type="entry name" value="Rubisco_LSMT_subst-bd_sf"/>
</dbReference>
<dbReference type="InterPro" id="IPR044431">
    <property type="entry name" value="SET_RBCMT"/>
</dbReference>
<evidence type="ECO:0000259" key="5">
    <source>
        <dbReference type="PROSITE" id="PS50280"/>
    </source>
</evidence>
<evidence type="ECO:0000256" key="1">
    <source>
        <dbReference type="ARBA" id="ARBA00022603"/>
    </source>
</evidence>
<dbReference type="EMBL" id="HBFR01004827">
    <property type="protein sequence ID" value="CAD8876134.1"/>
    <property type="molecule type" value="Transcribed_RNA"/>
</dbReference>
<dbReference type="PANTHER" id="PTHR13271">
    <property type="entry name" value="UNCHARACTERIZED PUTATIVE METHYLTRANSFERASE"/>
    <property type="match status" value="1"/>
</dbReference>
<keyword evidence="4" id="KW-0175">Coiled coil</keyword>
<dbReference type="InterPro" id="IPR050600">
    <property type="entry name" value="SETD3_SETD6_MTase"/>
</dbReference>
<dbReference type="InterPro" id="IPR015353">
    <property type="entry name" value="Rubisco_LSMT_subst-bd"/>
</dbReference>
<dbReference type="Gene3D" id="3.90.1410.10">
    <property type="entry name" value="set domain protein methyltransferase, domain 1"/>
    <property type="match status" value="1"/>
</dbReference>
<dbReference type="Pfam" id="PF09273">
    <property type="entry name" value="Rubis-subs-bind"/>
    <property type="match status" value="1"/>
</dbReference>
<name>A0A7S1B6A3_9STRA</name>
<protein>
    <recommendedName>
        <fullName evidence="5">SET domain-containing protein</fullName>
    </recommendedName>
</protein>
<feature type="coiled-coil region" evidence="4">
    <location>
        <begin position="513"/>
        <end position="547"/>
    </location>
</feature>
<dbReference type="InterPro" id="IPR001214">
    <property type="entry name" value="SET_dom"/>
</dbReference>
<evidence type="ECO:0000256" key="2">
    <source>
        <dbReference type="ARBA" id="ARBA00022679"/>
    </source>
</evidence>
<reference evidence="6" key="1">
    <citation type="submission" date="2021-01" db="EMBL/GenBank/DDBJ databases">
        <authorList>
            <person name="Corre E."/>
            <person name="Pelletier E."/>
            <person name="Niang G."/>
            <person name="Scheremetjew M."/>
            <person name="Finn R."/>
            <person name="Kale V."/>
            <person name="Holt S."/>
            <person name="Cochrane G."/>
            <person name="Meng A."/>
            <person name="Brown T."/>
            <person name="Cohen L."/>
        </authorList>
    </citation>
    <scope>NUCLEOTIDE SEQUENCE</scope>
    <source>
        <strain evidence="6">308</strain>
    </source>
</reference>